<protein>
    <submittedName>
        <fullName evidence="3">Uncharacterized protein C11orf16 homolog</fullName>
    </submittedName>
</protein>
<dbReference type="KEGG" id="bspl:114857989"/>
<dbReference type="SUPFAM" id="SSF53300">
    <property type="entry name" value="vWA-like"/>
    <property type="match status" value="1"/>
</dbReference>
<feature type="compositionally biased region" description="Polar residues" evidence="1">
    <location>
        <begin position="521"/>
        <end position="535"/>
    </location>
</feature>
<evidence type="ECO:0000256" key="1">
    <source>
        <dbReference type="SAM" id="MobiDB-lite"/>
    </source>
</evidence>
<dbReference type="PANTHER" id="PTHR14343:SF3">
    <property type="entry name" value="SIMILAR TO PREDICTED GENE ICRFP703B1614Q5.5"/>
    <property type="match status" value="1"/>
</dbReference>
<dbReference type="RefSeq" id="XP_040927283.1">
    <property type="nucleotide sequence ID" value="XM_041071349.2"/>
</dbReference>
<evidence type="ECO:0000313" key="3">
    <source>
        <dbReference type="RefSeq" id="XP_040927283.1"/>
    </source>
</evidence>
<evidence type="ECO:0000313" key="2">
    <source>
        <dbReference type="Proteomes" id="UP000515150"/>
    </source>
</evidence>
<sequence length="568" mass="61142">MAARWTSASEAALVGLFQGKRCCNVTFAVDTSDATRAVLGSVKRLLIQTLLTKASLGDSLFNMVTFSGQVNRWSQHMLPCAPDTVRSALSWVHSISCSPGRDLLAALGLALSDPACQSVHVLCVDLPEQPEALLRALPALAAGRPVTFFYLQRLGQLSSTSRSYLQCLSHATGGGCYVVPVGLNEEMEKVVPVCVAGSQSSVPPGPVCCCCPSTSLRCIVGNPLRPTTSCVLPGQTQRALEVFPGCRVLARRQDDGFYHLGNVTQQVQSCTGAWVVEFDPPSGPGLDIVSSHRQLVCSLDMVNYSRVHPPCLVPGDPVLSPWEPDLRRYGPGRVIAATGHREFGVDAVTSVRVLMWNGCVSLVPASLVLPISASHHDRLVRELQIPACTSARHSSWAYSRPVSCGFCSRCSPWSCSCPVTSQWPSVPPRSSKSSPERTDGAVKAEPDLQTDPEASSSPPSPVCENDLGGTCSPAVKLRRQPRPPWRYWRRTGSEPQHRQPGSVAWSRTPRPGSFSFPAPQISASPNHSSLFQSLPGSKGRRVKVRDILGMSDFTPQLLSGNEDATVCR</sequence>
<dbReference type="InterPro" id="IPR036465">
    <property type="entry name" value="vWFA_dom_sf"/>
</dbReference>
<organism evidence="2 3">
    <name type="scientific">Betta splendens</name>
    <name type="common">Siamese fighting fish</name>
    <dbReference type="NCBI Taxonomy" id="158456"/>
    <lineage>
        <taxon>Eukaryota</taxon>
        <taxon>Metazoa</taxon>
        <taxon>Chordata</taxon>
        <taxon>Craniata</taxon>
        <taxon>Vertebrata</taxon>
        <taxon>Euteleostomi</taxon>
        <taxon>Actinopterygii</taxon>
        <taxon>Neopterygii</taxon>
        <taxon>Teleostei</taxon>
        <taxon>Neoteleostei</taxon>
        <taxon>Acanthomorphata</taxon>
        <taxon>Anabantaria</taxon>
        <taxon>Anabantiformes</taxon>
        <taxon>Anabantoidei</taxon>
        <taxon>Osphronemidae</taxon>
        <taxon>Betta</taxon>
    </lineage>
</organism>
<accession>A0A6P7MYR8</accession>
<reference evidence="3" key="1">
    <citation type="submission" date="2025-08" db="UniProtKB">
        <authorList>
            <consortium name="RefSeq"/>
        </authorList>
    </citation>
    <scope>IDENTIFICATION</scope>
</reference>
<dbReference type="PANTHER" id="PTHR14343">
    <property type="entry name" value="VWFA DOMAIN-CONTAINING PROTEIN"/>
    <property type="match status" value="1"/>
</dbReference>
<dbReference type="CTD" id="133955227"/>
<dbReference type="CDD" id="cd04508">
    <property type="entry name" value="Tudor_SF"/>
    <property type="match status" value="1"/>
</dbReference>
<dbReference type="OrthoDB" id="6241467at2759"/>
<dbReference type="Proteomes" id="UP000515150">
    <property type="component" value="Chromosome 6"/>
</dbReference>
<dbReference type="AlphaFoldDB" id="A0A6P7MYR8"/>
<dbReference type="InterPro" id="IPR032770">
    <property type="entry name" value="DUF4537"/>
</dbReference>
<gene>
    <name evidence="3" type="primary">c6h11orf16</name>
</gene>
<dbReference type="Pfam" id="PF15057">
    <property type="entry name" value="DUF4537"/>
    <property type="match status" value="1"/>
</dbReference>
<proteinExistence type="predicted"/>
<name>A0A6P7MYR8_BETSP</name>
<keyword evidence="2" id="KW-1185">Reference proteome</keyword>
<feature type="region of interest" description="Disordered" evidence="1">
    <location>
        <begin position="420"/>
        <end position="538"/>
    </location>
</feature>
<dbReference type="GeneID" id="114857989"/>
<feature type="compositionally biased region" description="Basic and acidic residues" evidence="1">
    <location>
        <begin position="434"/>
        <end position="446"/>
    </location>
</feature>